<evidence type="ECO:0000313" key="3">
    <source>
        <dbReference type="Proteomes" id="UP000489600"/>
    </source>
</evidence>
<gene>
    <name evidence="2" type="ORF">ANE_LOCUS10364</name>
</gene>
<accession>A0A565BE89</accession>
<organism evidence="2 3">
    <name type="scientific">Arabis nemorensis</name>
    <dbReference type="NCBI Taxonomy" id="586526"/>
    <lineage>
        <taxon>Eukaryota</taxon>
        <taxon>Viridiplantae</taxon>
        <taxon>Streptophyta</taxon>
        <taxon>Embryophyta</taxon>
        <taxon>Tracheophyta</taxon>
        <taxon>Spermatophyta</taxon>
        <taxon>Magnoliopsida</taxon>
        <taxon>eudicotyledons</taxon>
        <taxon>Gunneridae</taxon>
        <taxon>Pentapetalae</taxon>
        <taxon>rosids</taxon>
        <taxon>malvids</taxon>
        <taxon>Brassicales</taxon>
        <taxon>Brassicaceae</taxon>
        <taxon>Arabideae</taxon>
        <taxon>Arabis</taxon>
    </lineage>
</organism>
<dbReference type="Proteomes" id="UP000489600">
    <property type="component" value="Unassembled WGS sequence"/>
</dbReference>
<evidence type="ECO:0000313" key="2">
    <source>
        <dbReference type="EMBL" id="VVA99919.1"/>
    </source>
</evidence>
<evidence type="ECO:0000256" key="1">
    <source>
        <dbReference type="SAM" id="MobiDB-lite"/>
    </source>
</evidence>
<sequence length="196" mass="20995">MSLSRRCSGFRLGTEDCFPAFTLRGNNPLRTAQLPCLVVEDPGDGALRPPDPPDPPDSRFPSPPLFAILVGRSSSDAAPFLARCSPPTRSPLAVNLSSTYTVGIVRSIPPPSQSPASNFAPGTAKISILPRIQSEIYRQSRRYASAAPVVRDCANSQPACSDGGLPRHESFTFATSEVGEHLTAAIPSFSPFMRRK</sequence>
<reference evidence="2" key="1">
    <citation type="submission" date="2019-07" db="EMBL/GenBank/DDBJ databases">
        <authorList>
            <person name="Dittberner H."/>
        </authorList>
    </citation>
    <scope>NUCLEOTIDE SEQUENCE [LARGE SCALE GENOMIC DNA]</scope>
</reference>
<proteinExistence type="predicted"/>
<name>A0A565BE89_9BRAS</name>
<feature type="region of interest" description="Disordered" evidence="1">
    <location>
        <begin position="40"/>
        <end position="62"/>
    </location>
</feature>
<protein>
    <submittedName>
        <fullName evidence="2">Uncharacterized protein</fullName>
    </submittedName>
</protein>
<dbReference type="EMBL" id="CABITT030000003">
    <property type="protein sequence ID" value="VVA99919.1"/>
    <property type="molecule type" value="Genomic_DNA"/>
</dbReference>
<dbReference type="AlphaFoldDB" id="A0A565BE89"/>
<comment type="caution">
    <text evidence="2">The sequence shown here is derived from an EMBL/GenBank/DDBJ whole genome shotgun (WGS) entry which is preliminary data.</text>
</comment>
<keyword evidence="3" id="KW-1185">Reference proteome</keyword>